<dbReference type="RefSeq" id="WP_380429775.1">
    <property type="nucleotide sequence ID" value="NZ_JBHSAC010000018.1"/>
</dbReference>
<evidence type="ECO:0000313" key="2">
    <source>
        <dbReference type="Proteomes" id="UP001595901"/>
    </source>
</evidence>
<name>A0ABV8CZH5_9STRE</name>
<sequence>MYQVAKPPHFIQMHRGLLNQADINRFNQSYLGVKAWQTVQLLNVEGNQLTVYHNNDHYSLSAYQLDISFVKQNKTYDLLLDAKNEKIQLKQGEIAVPKILLDQFSMEVGDRLRIQEGTFSKTFTITEVAHDAQMNSTLASSTRFLVSDTDFAELAKELSQKEAIIETYFTDKDQANSYQSAYKKENLPQNGPSLTYQMLFLSVL</sequence>
<keyword evidence="2" id="KW-1185">Reference proteome</keyword>
<organism evidence="1 2">
    <name type="scientific">Streptococcus dentapri</name>
    <dbReference type="NCBI Taxonomy" id="573564"/>
    <lineage>
        <taxon>Bacteria</taxon>
        <taxon>Bacillati</taxon>
        <taxon>Bacillota</taxon>
        <taxon>Bacilli</taxon>
        <taxon>Lactobacillales</taxon>
        <taxon>Streptococcaceae</taxon>
        <taxon>Streptococcus</taxon>
    </lineage>
</organism>
<accession>A0ABV8CZH5</accession>
<reference evidence="2" key="1">
    <citation type="journal article" date="2019" name="Int. J. Syst. Evol. Microbiol.">
        <title>The Global Catalogue of Microorganisms (GCM) 10K type strain sequencing project: providing services to taxonomists for standard genome sequencing and annotation.</title>
        <authorList>
            <consortium name="The Broad Institute Genomics Platform"/>
            <consortium name="The Broad Institute Genome Sequencing Center for Infectious Disease"/>
            <person name="Wu L."/>
            <person name="Ma J."/>
        </authorList>
    </citation>
    <scope>NUCLEOTIDE SEQUENCE [LARGE SCALE GENOMIC DNA]</scope>
    <source>
        <strain evidence="2">CCUG 58728</strain>
    </source>
</reference>
<comment type="caution">
    <text evidence="1">The sequence shown here is derived from an EMBL/GenBank/DDBJ whole genome shotgun (WGS) entry which is preliminary data.</text>
</comment>
<dbReference type="Proteomes" id="UP001595901">
    <property type="component" value="Unassembled WGS sequence"/>
</dbReference>
<protein>
    <submittedName>
        <fullName evidence="1">Uncharacterized protein</fullName>
    </submittedName>
</protein>
<gene>
    <name evidence="1" type="ORF">ACFOSE_01925</name>
</gene>
<proteinExistence type="predicted"/>
<dbReference type="EMBL" id="JBHSAC010000018">
    <property type="protein sequence ID" value="MFC3931555.1"/>
    <property type="molecule type" value="Genomic_DNA"/>
</dbReference>
<evidence type="ECO:0000313" key="1">
    <source>
        <dbReference type="EMBL" id="MFC3931555.1"/>
    </source>
</evidence>